<feature type="coiled-coil region" evidence="2">
    <location>
        <begin position="634"/>
        <end position="661"/>
    </location>
</feature>
<evidence type="ECO:0000256" key="2">
    <source>
        <dbReference type="SAM" id="Coils"/>
    </source>
</evidence>
<gene>
    <name evidence="5" type="ORF">LPMP_220840</name>
</gene>
<name>A0A088RQI0_LEIPA</name>
<organism evidence="5 6">
    <name type="scientific">Leishmania panamensis</name>
    <dbReference type="NCBI Taxonomy" id="5679"/>
    <lineage>
        <taxon>Eukaryota</taxon>
        <taxon>Discoba</taxon>
        <taxon>Euglenozoa</taxon>
        <taxon>Kinetoplastea</taxon>
        <taxon>Metakinetoplastina</taxon>
        <taxon>Trypanosomatida</taxon>
        <taxon>Trypanosomatidae</taxon>
        <taxon>Leishmaniinae</taxon>
        <taxon>Leishmania</taxon>
        <taxon>Leishmania guyanensis species complex</taxon>
    </lineage>
</organism>
<dbReference type="InterPro" id="IPR050747">
    <property type="entry name" value="Mitochondrial_chaperone_BCS1"/>
</dbReference>
<dbReference type="KEGG" id="lpan:LPMP_220840"/>
<dbReference type="EMBL" id="CP009391">
    <property type="protein sequence ID" value="AIN98377.1"/>
    <property type="molecule type" value="Genomic_DNA"/>
</dbReference>
<keyword evidence="6" id="KW-1185">Reference proteome</keyword>
<dbReference type="GeneID" id="22575130"/>
<feature type="domain" description="AAA+ ATPase" evidence="4">
    <location>
        <begin position="328"/>
        <end position="577"/>
    </location>
</feature>
<evidence type="ECO:0000256" key="1">
    <source>
        <dbReference type="ARBA" id="ARBA00007448"/>
    </source>
</evidence>
<reference evidence="5 6" key="1">
    <citation type="journal article" date="2015" name="Sci. Rep.">
        <title>The genome of Leishmania panamensis: insights into genomics of the L. (Viannia) subgenus.</title>
        <authorList>
            <person name="Llanes A."/>
            <person name="Restrepo C.M."/>
            <person name="Vecchio G.D."/>
            <person name="Anguizola F.J."/>
            <person name="Lleonart R."/>
        </authorList>
    </citation>
    <scope>NUCLEOTIDE SEQUENCE [LARGE SCALE GENOMIC DNA]</scope>
    <source>
        <strain evidence="5 6">MHOM/PA/94/PSC-1</strain>
    </source>
</reference>
<dbReference type="OrthoDB" id="10251412at2759"/>
<evidence type="ECO:0000313" key="6">
    <source>
        <dbReference type="Proteomes" id="UP000063063"/>
    </source>
</evidence>
<dbReference type="Pfam" id="PF00004">
    <property type="entry name" value="AAA"/>
    <property type="match status" value="1"/>
</dbReference>
<dbReference type="Proteomes" id="UP000063063">
    <property type="component" value="Chromosome 22"/>
</dbReference>
<evidence type="ECO:0000313" key="5">
    <source>
        <dbReference type="EMBL" id="AIN98377.1"/>
    </source>
</evidence>
<dbReference type="PANTHER" id="PTHR23070">
    <property type="entry name" value="BCS1 AAA-TYPE ATPASE"/>
    <property type="match status" value="1"/>
</dbReference>
<evidence type="ECO:0000259" key="4">
    <source>
        <dbReference type="SMART" id="SM00382"/>
    </source>
</evidence>
<dbReference type="Gene3D" id="3.40.50.300">
    <property type="entry name" value="P-loop containing nucleotide triphosphate hydrolases"/>
    <property type="match status" value="2"/>
</dbReference>
<dbReference type="GO" id="GO:0005524">
    <property type="term" value="F:ATP binding"/>
    <property type="evidence" value="ECO:0007669"/>
    <property type="project" value="InterPro"/>
</dbReference>
<dbReference type="InterPro" id="IPR003593">
    <property type="entry name" value="AAA+_ATPase"/>
</dbReference>
<dbReference type="SMART" id="SM00382">
    <property type="entry name" value="AAA"/>
    <property type="match status" value="1"/>
</dbReference>
<feature type="compositionally biased region" description="Gly residues" evidence="3">
    <location>
        <begin position="472"/>
        <end position="484"/>
    </location>
</feature>
<proteinExistence type="inferred from homology"/>
<dbReference type="VEuPathDB" id="TriTrypDB:LPAL13_000029600"/>
<sequence length="709" mass="77484">MTSMTRISSSVISDNKSHENDFSLFNGETPAQLRQLGPLIHTTVSAFASALEYWSPFAPEWLLLLAPFMVGLVQVVWPTVSAGVSVWRSGVGRRYAFRVLVHEAPLNLYDDVNNLNELMVNAVLMYVCGTLWRQNPVPESQLRGLQMRAVLMDPYRCYKSNDYDSPFRCAYVESDADEGQKLKEETVARLRVAKVPLDAYLPVQVDGIELCYEEESFHRKGSRDPWTRHKLTLRCANSRDAGAKLDAFVQRALEVFAEGAPGKEEDDGARWFFAYGGESDDKVYFNQYVLRSNKGFDTLFFPQRDATLTLVDQFAQRRGRFAVEGFPQRLGFLVYGPPGTGRHAFVKALAAYTGRHVVSVPLSKLRTNQQLYDIFFVREFQSEEGGSVQKLRMEDVIFLFDDVDAANPVVCARDGSRVVQRRAAARLTARAGLRDAPLTTCVIEMDTSSSRPVVRTEDSALPLALLMEIMGGGASKDGGGGSKSEGGSRRRTEKRAAVTAGDAGAGVVGGNLFEINGMLFGENKDRLDLAGLLNVLDGVLDAPGRMVVMITEHPEWLDPALVRPGRFSVRLRLDYMEMEALVQMLGLYYGDVEHSPRGIGAGAGAVGADAGSGVGAARAAQCPAVGAAGRAVHRELSEAQVARVRGAVAALEEEAEAAAAREVDTDGSGERKYCFQVTPCEVEMLCMGQDDLEGFLTQLAGVVRGTGQL</sequence>
<feature type="region of interest" description="Disordered" evidence="3">
    <location>
        <begin position="472"/>
        <end position="497"/>
    </location>
</feature>
<accession>A0A088RQI0</accession>
<dbReference type="SUPFAM" id="SSF52540">
    <property type="entry name" value="P-loop containing nucleoside triphosphate hydrolases"/>
    <property type="match status" value="1"/>
</dbReference>
<dbReference type="VEuPathDB" id="TriTrypDB:LPMP_220840"/>
<feature type="compositionally biased region" description="Basic and acidic residues" evidence="3">
    <location>
        <begin position="486"/>
        <end position="496"/>
    </location>
</feature>
<dbReference type="GO" id="GO:0016887">
    <property type="term" value="F:ATP hydrolysis activity"/>
    <property type="evidence" value="ECO:0007669"/>
    <property type="project" value="InterPro"/>
</dbReference>
<dbReference type="AlphaFoldDB" id="A0A088RQI0"/>
<protein>
    <recommendedName>
        <fullName evidence="4">AAA+ ATPase domain-containing protein</fullName>
    </recommendedName>
</protein>
<keyword evidence="2" id="KW-0175">Coiled coil</keyword>
<dbReference type="eggNOG" id="KOG0743">
    <property type="taxonomic scope" value="Eukaryota"/>
</dbReference>
<evidence type="ECO:0000256" key="3">
    <source>
        <dbReference type="SAM" id="MobiDB-lite"/>
    </source>
</evidence>
<dbReference type="InterPro" id="IPR003959">
    <property type="entry name" value="ATPase_AAA_core"/>
</dbReference>
<dbReference type="RefSeq" id="XP_010699084.1">
    <property type="nucleotide sequence ID" value="XM_010700782.1"/>
</dbReference>
<dbReference type="InterPro" id="IPR027417">
    <property type="entry name" value="P-loop_NTPase"/>
</dbReference>
<comment type="similarity">
    <text evidence="1">Belongs to the AAA ATPase family. BCS1 subfamily.</text>
</comment>